<gene>
    <name evidence="4" type="ORF">HNQ61_000235</name>
</gene>
<dbReference type="InterPro" id="IPR036291">
    <property type="entry name" value="NAD(P)-bd_dom_sf"/>
</dbReference>
<keyword evidence="2" id="KW-1133">Transmembrane helix</keyword>
<dbReference type="CDD" id="cd05237">
    <property type="entry name" value="UDP_invert_4-6DH_SDR_e"/>
    <property type="match status" value="1"/>
</dbReference>
<dbReference type="Pfam" id="PF02719">
    <property type="entry name" value="Polysacc_synt_2"/>
    <property type="match status" value="1"/>
</dbReference>
<evidence type="ECO:0000259" key="3">
    <source>
        <dbReference type="Pfam" id="PF02719"/>
    </source>
</evidence>
<comment type="caution">
    <text evidence="4">The sequence shown here is derived from an EMBL/GenBank/DDBJ whole genome shotgun (WGS) entry which is preliminary data.</text>
</comment>
<evidence type="ECO:0000313" key="4">
    <source>
        <dbReference type="EMBL" id="MBB6068624.1"/>
    </source>
</evidence>
<dbReference type="SUPFAM" id="SSF51735">
    <property type="entry name" value="NAD(P)-binding Rossmann-fold domains"/>
    <property type="match status" value="2"/>
</dbReference>
<keyword evidence="2" id="KW-0812">Transmembrane</keyword>
<dbReference type="Gene3D" id="3.40.50.720">
    <property type="entry name" value="NAD(P)-binding Rossmann-like Domain"/>
    <property type="match status" value="2"/>
</dbReference>
<dbReference type="AlphaFoldDB" id="A0A841GUA8"/>
<feature type="transmembrane region" description="Helical" evidence="2">
    <location>
        <begin position="52"/>
        <end position="70"/>
    </location>
</feature>
<organism evidence="4 5">
    <name type="scientific">Longimicrobium terrae</name>
    <dbReference type="NCBI Taxonomy" id="1639882"/>
    <lineage>
        <taxon>Bacteria</taxon>
        <taxon>Pseudomonadati</taxon>
        <taxon>Gemmatimonadota</taxon>
        <taxon>Longimicrobiia</taxon>
        <taxon>Longimicrobiales</taxon>
        <taxon>Longimicrobiaceae</taxon>
        <taxon>Longimicrobium</taxon>
    </lineage>
</organism>
<dbReference type="RefSeq" id="WP_170030869.1">
    <property type="nucleotide sequence ID" value="NZ_JABDTL010000001.1"/>
</dbReference>
<protein>
    <submittedName>
        <fullName evidence="4">FlaA1/EpsC-like NDP-sugar epimerase</fullName>
    </submittedName>
</protein>
<comment type="similarity">
    <text evidence="1">Belongs to the polysaccharide synthase family.</text>
</comment>
<dbReference type="InterPro" id="IPR003869">
    <property type="entry name" value="Polysac_CapD-like"/>
</dbReference>
<evidence type="ECO:0000313" key="5">
    <source>
        <dbReference type="Proteomes" id="UP000582837"/>
    </source>
</evidence>
<dbReference type="Pfam" id="PF13727">
    <property type="entry name" value="CoA_binding_3"/>
    <property type="match status" value="1"/>
</dbReference>
<dbReference type="PANTHER" id="PTHR43318:SF1">
    <property type="entry name" value="POLYSACCHARIDE BIOSYNTHESIS PROTEIN EPSC-RELATED"/>
    <property type="match status" value="1"/>
</dbReference>
<feature type="transmembrane region" description="Helical" evidence="2">
    <location>
        <begin position="12"/>
        <end position="32"/>
    </location>
</feature>
<feature type="transmembrane region" description="Helical" evidence="2">
    <location>
        <begin position="110"/>
        <end position="129"/>
    </location>
</feature>
<accession>A0A841GUA8</accession>
<dbReference type="InterPro" id="IPR051203">
    <property type="entry name" value="Polysaccharide_Synthase-Rel"/>
</dbReference>
<reference evidence="4 5" key="1">
    <citation type="submission" date="2020-08" db="EMBL/GenBank/DDBJ databases">
        <title>Genomic Encyclopedia of Type Strains, Phase IV (KMG-IV): sequencing the most valuable type-strain genomes for metagenomic binning, comparative biology and taxonomic classification.</title>
        <authorList>
            <person name="Goeker M."/>
        </authorList>
    </citation>
    <scope>NUCLEOTIDE SEQUENCE [LARGE SCALE GENOMIC DNA]</scope>
    <source>
        <strain evidence="4 5">DSM 29007</strain>
    </source>
</reference>
<evidence type="ECO:0000256" key="1">
    <source>
        <dbReference type="ARBA" id="ARBA00007430"/>
    </source>
</evidence>
<evidence type="ECO:0000256" key="2">
    <source>
        <dbReference type="SAM" id="Phobius"/>
    </source>
</evidence>
<name>A0A841GUA8_9BACT</name>
<keyword evidence="2" id="KW-0472">Membrane</keyword>
<dbReference type="Proteomes" id="UP000582837">
    <property type="component" value="Unassembled WGS sequence"/>
</dbReference>
<feature type="transmembrane region" description="Helical" evidence="2">
    <location>
        <begin position="82"/>
        <end position="104"/>
    </location>
</feature>
<feature type="domain" description="Polysaccharide biosynthesis protein CapD-like" evidence="3">
    <location>
        <begin position="288"/>
        <end position="573"/>
    </location>
</feature>
<dbReference type="PANTHER" id="PTHR43318">
    <property type="entry name" value="UDP-N-ACETYLGLUCOSAMINE 4,6-DEHYDRATASE"/>
    <property type="match status" value="1"/>
</dbReference>
<dbReference type="EMBL" id="JACHIA010000001">
    <property type="protein sequence ID" value="MBB6068624.1"/>
    <property type="molecule type" value="Genomic_DNA"/>
</dbReference>
<sequence>MLPPLLLRLRRPLVLGLHLLLIPLAYYAAFALRFDLRMPEDVAPVFWSTLPYLLGARLASFLIFGLFQGWWRHVGMRDLVDLVRAVTLSSALLLGALFMTSQVAGVPRSVLVLDWVLAVLIFGGVRFLVRAARERQFRPWRVRSGKRTLVVGAGASAERLLRHIQRDDSDSTWLVGLVDDDPGKRGMRMHGIPMLGTSEDLPALIAARQIEEVIIAIPSATREEMRRIVQPCMDSGVEFKIVPSMREVLDGRARLSELRKVQVEDLLGRETVALELEGVREDLEGRVVMVTGGAGSIGSELARQVAALQPSRLVVLDQGETPLYYIAMELETSFPGLDIVPVVADITNEGRMEAVFKKHRPDSVFHAAAYKHVPLMEDNAVEAVRNNTLGTLCVAKLAAKFGTRKFVLISTDKAVHPSSVMGATKRLAERVVLGWPVLQASRTDFRAVRFGNVLGSDGSVVPLFRKQLAAGKPLTVTHPDVTRYFMTIPEAVQLVLQAAALPDAAGRICMLDMGSPVRIVELAENLIRLSGLEPYSDVPILFTGLRPGEKLHEELMSDVETTFPTALAKIRVVQTPETEAEALVSGLDRLGAAVEVGSSDDCVAAICGLIPECVSPLRERGLHAAFAR</sequence>
<proteinExistence type="inferred from homology"/>
<keyword evidence="5" id="KW-1185">Reference proteome</keyword>